<proteinExistence type="predicted"/>
<feature type="region of interest" description="Disordered" evidence="1">
    <location>
        <begin position="249"/>
        <end position="270"/>
    </location>
</feature>
<dbReference type="AlphaFoldDB" id="S8E1Y6"/>
<dbReference type="Proteomes" id="UP000015241">
    <property type="component" value="Unassembled WGS sequence"/>
</dbReference>
<dbReference type="InParanoid" id="S8E1Y6"/>
<protein>
    <submittedName>
        <fullName evidence="2">Uncharacterized protein</fullName>
    </submittedName>
</protein>
<sequence length="306" mass="34390">MPKDDLLNLGLLELKAGDWIMARSLHNQGDPAKDVLQGFVPGSDLFNQDKWSAWQNHCKKVLGPEETRSSAPGSTPFEKYSDGSNIKPVHEGTRCYPTGFTYQRQNLFSAPNANSKLGPDGNLDVLTQDRALLTKLGVDFALDNFAESPPYMRETYHELAEAVNMPRLAHPDNCIWPSSQVNMAVPQRHESKPLHKSKKNQSALFIGKTGYLELPAGSSKTWEVSEDLLEDEDEEDEDGDWNMKQRRAQYDEDGEDEGDASAQRGQSKQVHFMAQCLSKTKWKKKDSKQESLEMMVSIITVLVALF</sequence>
<name>S8E1Y6_FOMSC</name>
<dbReference type="EMBL" id="KE504159">
    <property type="protein sequence ID" value="EPS99176.1"/>
    <property type="molecule type" value="Genomic_DNA"/>
</dbReference>
<dbReference type="HOGENOM" id="CLU_909231_0_0_1"/>
<evidence type="ECO:0000256" key="1">
    <source>
        <dbReference type="SAM" id="MobiDB-lite"/>
    </source>
</evidence>
<evidence type="ECO:0000313" key="2">
    <source>
        <dbReference type="EMBL" id="EPS99176.1"/>
    </source>
</evidence>
<organism evidence="2 3">
    <name type="scientific">Fomitopsis schrenkii</name>
    <name type="common">Brown rot fungus</name>
    <dbReference type="NCBI Taxonomy" id="2126942"/>
    <lineage>
        <taxon>Eukaryota</taxon>
        <taxon>Fungi</taxon>
        <taxon>Dikarya</taxon>
        <taxon>Basidiomycota</taxon>
        <taxon>Agaricomycotina</taxon>
        <taxon>Agaricomycetes</taxon>
        <taxon>Polyporales</taxon>
        <taxon>Fomitopsis</taxon>
    </lineage>
</organism>
<keyword evidence="3" id="KW-1185">Reference proteome</keyword>
<evidence type="ECO:0000313" key="3">
    <source>
        <dbReference type="Proteomes" id="UP000015241"/>
    </source>
</evidence>
<reference evidence="2 3" key="1">
    <citation type="journal article" date="2012" name="Science">
        <title>The Paleozoic origin of enzymatic lignin decomposition reconstructed from 31 fungal genomes.</title>
        <authorList>
            <person name="Floudas D."/>
            <person name="Binder M."/>
            <person name="Riley R."/>
            <person name="Barry K."/>
            <person name="Blanchette R.A."/>
            <person name="Henrissat B."/>
            <person name="Martinez A.T."/>
            <person name="Otillar R."/>
            <person name="Spatafora J.W."/>
            <person name="Yadav J.S."/>
            <person name="Aerts A."/>
            <person name="Benoit I."/>
            <person name="Boyd A."/>
            <person name="Carlson A."/>
            <person name="Copeland A."/>
            <person name="Coutinho P.M."/>
            <person name="de Vries R.P."/>
            <person name="Ferreira P."/>
            <person name="Findley K."/>
            <person name="Foster B."/>
            <person name="Gaskell J."/>
            <person name="Glotzer D."/>
            <person name="Gorecki P."/>
            <person name="Heitman J."/>
            <person name="Hesse C."/>
            <person name="Hori C."/>
            <person name="Igarashi K."/>
            <person name="Jurgens J.A."/>
            <person name="Kallen N."/>
            <person name="Kersten P."/>
            <person name="Kohler A."/>
            <person name="Kuees U."/>
            <person name="Kumar T.K.A."/>
            <person name="Kuo A."/>
            <person name="LaButti K."/>
            <person name="Larrondo L.F."/>
            <person name="Lindquist E."/>
            <person name="Ling A."/>
            <person name="Lombard V."/>
            <person name="Lucas S."/>
            <person name="Lundell T."/>
            <person name="Martin R."/>
            <person name="McLaughlin D.J."/>
            <person name="Morgenstern I."/>
            <person name="Morin E."/>
            <person name="Murat C."/>
            <person name="Nagy L.G."/>
            <person name="Nolan M."/>
            <person name="Ohm R.A."/>
            <person name="Patyshakuliyeva A."/>
            <person name="Rokas A."/>
            <person name="Ruiz-Duenas F.J."/>
            <person name="Sabat G."/>
            <person name="Salamov A."/>
            <person name="Samejima M."/>
            <person name="Schmutz J."/>
            <person name="Slot J.C."/>
            <person name="St John F."/>
            <person name="Stenlid J."/>
            <person name="Sun H."/>
            <person name="Sun S."/>
            <person name="Syed K."/>
            <person name="Tsang A."/>
            <person name="Wiebenga A."/>
            <person name="Young D."/>
            <person name="Pisabarro A."/>
            <person name="Eastwood D.C."/>
            <person name="Martin F."/>
            <person name="Cullen D."/>
            <person name="Grigoriev I.V."/>
            <person name="Hibbett D.S."/>
        </authorList>
    </citation>
    <scope>NUCLEOTIDE SEQUENCE</scope>
    <source>
        <strain evidence="3">FP-58527</strain>
    </source>
</reference>
<accession>S8E1Y6</accession>
<gene>
    <name evidence="2" type="ORF">FOMPIDRAFT_94869</name>
</gene>
<feature type="region of interest" description="Disordered" evidence="1">
    <location>
        <begin position="63"/>
        <end position="84"/>
    </location>
</feature>